<feature type="compositionally biased region" description="Basic and acidic residues" evidence="1">
    <location>
        <begin position="216"/>
        <end position="241"/>
    </location>
</feature>
<accession>A0A835PWL7</accession>
<dbReference type="EMBL" id="JADCNL010000011">
    <property type="protein sequence ID" value="KAG0461149.1"/>
    <property type="molecule type" value="Genomic_DNA"/>
</dbReference>
<proteinExistence type="predicted"/>
<comment type="caution">
    <text evidence="2">The sequence shown here is derived from an EMBL/GenBank/DDBJ whole genome shotgun (WGS) entry which is preliminary data.</text>
</comment>
<gene>
    <name evidence="2" type="ORF">HPP92_021446</name>
</gene>
<evidence type="ECO:0000313" key="2">
    <source>
        <dbReference type="EMBL" id="KAG0461149.1"/>
    </source>
</evidence>
<dbReference type="OrthoDB" id="10250354at2759"/>
<dbReference type="Gene3D" id="1.25.40.20">
    <property type="entry name" value="Ankyrin repeat-containing domain"/>
    <property type="match status" value="1"/>
</dbReference>
<keyword evidence="3" id="KW-1185">Reference proteome</keyword>
<feature type="region of interest" description="Disordered" evidence="1">
    <location>
        <begin position="201"/>
        <end position="241"/>
    </location>
</feature>
<dbReference type="AlphaFoldDB" id="A0A835PWL7"/>
<sequence length="241" mass="25946">MLASRYKHGGCLKVLALSGADFGLLNSAGRSQGFRDAVLDAVKSGAVIRSTDTSVFSPLTFVAKSGDLRAVSAAQSAEFVNVDEQDENGFSWQQCWLRGKVTRSVFRLLVFAGANMKLRAKSGETAASLQIQAKIRSFRAGDARLRSRERWTGRRDTTTLTAPPAGGRPRRRASPLSSRDLDVNTTDADGYTPLMLAARAGNARSANCSSPVARGCDLRTKRGDGAVSRPGERGVRTEPRR</sequence>
<organism evidence="2 3">
    <name type="scientific">Vanilla planifolia</name>
    <name type="common">Vanilla</name>
    <dbReference type="NCBI Taxonomy" id="51239"/>
    <lineage>
        <taxon>Eukaryota</taxon>
        <taxon>Viridiplantae</taxon>
        <taxon>Streptophyta</taxon>
        <taxon>Embryophyta</taxon>
        <taxon>Tracheophyta</taxon>
        <taxon>Spermatophyta</taxon>
        <taxon>Magnoliopsida</taxon>
        <taxon>Liliopsida</taxon>
        <taxon>Asparagales</taxon>
        <taxon>Orchidaceae</taxon>
        <taxon>Vanilloideae</taxon>
        <taxon>Vanilleae</taxon>
        <taxon>Vanilla</taxon>
    </lineage>
</organism>
<dbReference type="Proteomes" id="UP000636800">
    <property type="component" value="Chromosome 11"/>
</dbReference>
<dbReference type="InterPro" id="IPR036770">
    <property type="entry name" value="Ankyrin_rpt-contain_sf"/>
</dbReference>
<name>A0A835PWL7_VANPL</name>
<feature type="region of interest" description="Disordered" evidence="1">
    <location>
        <begin position="146"/>
        <end position="185"/>
    </location>
</feature>
<evidence type="ECO:0000313" key="3">
    <source>
        <dbReference type="Proteomes" id="UP000636800"/>
    </source>
</evidence>
<protein>
    <submittedName>
        <fullName evidence="2">Uncharacterized protein</fullName>
    </submittedName>
</protein>
<dbReference type="SUPFAM" id="SSF48403">
    <property type="entry name" value="Ankyrin repeat"/>
    <property type="match status" value="1"/>
</dbReference>
<evidence type="ECO:0000256" key="1">
    <source>
        <dbReference type="SAM" id="MobiDB-lite"/>
    </source>
</evidence>
<feature type="compositionally biased region" description="Basic and acidic residues" evidence="1">
    <location>
        <begin position="146"/>
        <end position="157"/>
    </location>
</feature>
<reference evidence="2 3" key="1">
    <citation type="journal article" date="2020" name="Nat. Food">
        <title>A phased Vanilla planifolia genome enables genetic improvement of flavour and production.</title>
        <authorList>
            <person name="Hasing T."/>
            <person name="Tang H."/>
            <person name="Brym M."/>
            <person name="Khazi F."/>
            <person name="Huang T."/>
            <person name="Chambers A.H."/>
        </authorList>
    </citation>
    <scope>NUCLEOTIDE SEQUENCE [LARGE SCALE GENOMIC DNA]</scope>
    <source>
        <tissue evidence="2">Leaf</tissue>
    </source>
</reference>